<dbReference type="AlphaFoldDB" id="A0A0A9EL87"/>
<dbReference type="EMBL" id="GBRH01197024">
    <property type="protein sequence ID" value="JAE00872.1"/>
    <property type="molecule type" value="Transcribed_RNA"/>
</dbReference>
<protein>
    <submittedName>
        <fullName evidence="1">Uncharacterized protein</fullName>
    </submittedName>
</protein>
<proteinExistence type="predicted"/>
<accession>A0A0A9EL87</accession>
<reference evidence="1" key="1">
    <citation type="submission" date="2014-09" db="EMBL/GenBank/DDBJ databases">
        <authorList>
            <person name="Magalhaes I.L.F."/>
            <person name="Oliveira U."/>
            <person name="Santos F.R."/>
            <person name="Vidigal T.H.D.A."/>
            <person name="Brescovit A.D."/>
            <person name="Santos A.J."/>
        </authorList>
    </citation>
    <scope>NUCLEOTIDE SEQUENCE</scope>
    <source>
        <tissue evidence="1">Shoot tissue taken approximately 20 cm above the soil surface</tissue>
    </source>
</reference>
<reference evidence="1" key="2">
    <citation type="journal article" date="2015" name="Data Brief">
        <title>Shoot transcriptome of the giant reed, Arundo donax.</title>
        <authorList>
            <person name="Barrero R.A."/>
            <person name="Guerrero F.D."/>
            <person name="Moolhuijzen P."/>
            <person name="Goolsby J.A."/>
            <person name="Tidwell J."/>
            <person name="Bellgard S.E."/>
            <person name="Bellgard M.I."/>
        </authorList>
    </citation>
    <scope>NUCLEOTIDE SEQUENCE</scope>
    <source>
        <tissue evidence="1">Shoot tissue taken approximately 20 cm above the soil surface</tissue>
    </source>
</reference>
<organism evidence="1">
    <name type="scientific">Arundo donax</name>
    <name type="common">Giant reed</name>
    <name type="synonym">Donax arundinaceus</name>
    <dbReference type="NCBI Taxonomy" id="35708"/>
    <lineage>
        <taxon>Eukaryota</taxon>
        <taxon>Viridiplantae</taxon>
        <taxon>Streptophyta</taxon>
        <taxon>Embryophyta</taxon>
        <taxon>Tracheophyta</taxon>
        <taxon>Spermatophyta</taxon>
        <taxon>Magnoliopsida</taxon>
        <taxon>Liliopsida</taxon>
        <taxon>Poales</taxon>
        <taxon>Poaceae</taxon>
        <taxon>PACMAD clade</taxon>
        <taxon>Arundinoideae</taxon>
        <taxon>Arundineae</taxon>
        <taxon>Arundo</taxon>
    </lineage>
</organism>
<sequence length="135" mass="16057">MIPRWYDRLQDLVWQYHSSLDEPDDLLYNRTIVTYCLQERMRWSDTKKSSPVFSLFGNNPGRKSICLGVGLVLWNASIRANTKPRIEYTERFVLARKLYSLRFSAVLLLDAKLFWRSLHAQRIEIIRMVDESDDK</sequence>
<evidence type="ECO:0000313" key="1">
    <source>
        <dbReference type="EMBL" id="JAE00872.1"/>
    </source>
</evidence>
<name>A0A0A9EL87_ARUDO</name>